<gene>
    <name evidence="2" type="ORF">TMUPMC115_2345</name>
</gene>
<dbReference type="Proteomes" id="UP000029380">
    <property type="component" value="Unassembled WGS sequence"/>
</dbReference>
<dbReference type="PANTHER" id="PTHR42759:SF5">
    <property type="entry name" value="METHANOL DEHYDROGENASE REGULATOR"/>
    <property type="match status" value="1"/>
</dbReference>
<dbReference type="InterPro" id="IPR050764">
    <property type="entry name" value="CbbQ/NirQ/NorQ/GpvN"/>
</dbReference>
<evidence type="ECO:0000313" key="2">
    <source>
        <dbReference type="EMBL" id="KFN89567.1"/>
    </source>
</evidence>
<dbReference type="Pfam" id="PF17863">
    <property type="entry name" value="AAA_lid_2"/>
    <property type="match status" value="1"/>
</dbReference>
<dbReference type="AlphaFoldDB" id="A0A091C0I0"/>
<accession>A0A091C0I0</accession>
<protein>
    <submittedName>
        <fullName evidence="2">MoxR family ATPase</fullName>
    </submittedName>
</protein>
<organism evidence="2 3">
    <name type="scientific">Tetragenococcus muriaticus PMC-11-5</name>
    <dbReference type="NCBI Taxonomy" id="1302649"/>
    <lineage>
        <taxon>Bacteria</taxon>
        <taxon>Bacillati</taxon>
        <taxon>Bacillota</taxon>
        <taxon>Bacilli</taxon>
        <taxon>Lactobacillales</taxon>
        <taxon>Enterococcaceae</taxon>
        <taxon>Tetragenococcus</taxon>
    </lineage>
</organism>
<dbReference type="PATRIC" id="fig|1302649.3.peg.2344"/>
<dbReference type="EMBL" id="JPVU01000262">
    <property type="protein sequence ID" value="KFN89567.1"/>
    <property type="molecule type" value="Genomic_DNA"/>
</dbReference>
<dbReference type="Gene3D" id="1.10.8.80">
    <property type="entry name" value="Magnesium chelatase subunit I, C-Terminal domain"/>
    <property type="match status" value="1"/>
</dbReference>
<sequence>MLTPQKEEAEIRQVITSEEVEELKTLVTQVHVDEQVARYGLELITASRKHSEIVLGISPRGSTAFMHGARAYALTQGRTYVTPEDLQNILPATFGHRLRLKGGYHDEKQLQRVMEQLIEEVPIPVRQVRK</sequence>
<proteinExistence type="predicted"/>
<feature type="domain" description="ChlI/MoxR AAA lid" evidence="1">
    <location>
        <begin position="46"/>
        <end position="106"/>
    </location>
</feature>
<evidence type="ECO:0000313" key="3">
    <source>
        <dbReference type="Proteomes" id="UP000029380"/>
    </source>
</evidence>
<dbReference type="PANTHER" id="PTHR42759">
    <property type="entry name" value="MOXR FAMILY PROTEIN"/>
    <property type="match status" value="1"/>
</dbReference>
<dbReference type="InterPro" id="IPR041628">
    <property type="entry name" value="ChlI/MoxR_AAA_lid"/>
</dbReference>
<comment type="caution">
    <text evidence="2">The sequence shown here is derived from an EMBL/GenBank/DDBJ whole genome shotgun (WGS) entry which is preliminary data.</text>
</comment>
<name>A0A091C0I0_9ENTE</name>
<evidence type="ECO:0000259" key="1">
    <source>
        <dbReference type="Pfam" id="PF17863"/>
    </source>
</evidence>
<reference evidence="2 3" key="1">
    <citation type="submission" date="2014-08" db="EMBL/GenBank/DDBJ databases">
        <title>Genome sequence of Tetragenococcus muriaticus.</title>
        <authorList>
            <person name="Chuea-nongthon C."/>
            <person name="Rodtong S."/>
            <person name="Yongsawatdigul J."/>
            <person name="Steele J.L."/>
            <person name="Liu X.-y."/>
            <person name="Speers J."/>
            <person name="Glasner J.D."/>
            <person name="Neeno-Eckwall E.C."/>
        </authorList>
    </citation>
    <scope>NUCLEOTIDE SEQUENCE [LARGE SCALE GENOMIC DNA]</scope>
    <source>
        <strain evidence="2 3">PMC-11-5</strain>
    </source>
</reference>